<keyword evidence="5" id="KW-1185">Reference proteome</keyword>
<dbReference type="PRINTS" id="PR00081">
    <property type="entry name" value="GDHRDH"/>
</dbReference>
<dbReference type="PANTHER" id="PTHR43618:SF8">
    <property type="entry name" value="7ALPHA-HYDROXYSTEROID DEHYDROGENASE"/>
    <property type="match status" value="1"/>
</dbReference>
<organism evidence="4 5">
    <name type="scientific">Amycolatopsis panacis</name>
    <dbReference type="NCBI Taxonomy" id="2340917"/>
    <lineage>
        <taxon>Bacteria</taxon>
        <taxon>Bacillati</taxon>
        <taxon>Actinomycetota</taxon>
        <taxon>Actinomycetes</taxon>
        <taxon>Pseudonocardiales</taxon>
        <taxon>Pseudonocardiaceae</taxon>
        <taxon>Amycolatopsis</taxon>
    </lineage>
</organism>
<evidence type="ECO:0000256" key="2">
    <source>
        <dbReference type="ARBA" id="ARBA00022857"/>
    </source>
</evidence>
<proteinExistence type="inferred from homology"/>
<sequence length="259" mass="27574">MNGSQLFSLADRVALVTGGSKGIGRMIAEGFVAQGARVYIAARTAAKCEATAQELSEFGTCFALPADLSTREGIDDLVRRLRERESSLDILVNNAGTGTLAAFDDVTDEEWDATVDLNLKWLFFLTQALAPDLRAGASAERPSKVINIASIDAVSVNRLDIDTYAYHASKAAVVHLTKQLGVRLIRDHIVVSAIAPGAFVSDLNRRALDTPDELAAIIPARRIGTPEDLAGGAVFLASRAGDYVVGETLVIDGGFSIMR</sequence>
<dbReference type="OrthoDB" id="9809287at2"/>
<dbReference type="RefSeq" id="WP_120024466.1">
    <property type="nucleotide sequence ID" value="NZ_QZFV01000088.1"/>
</dbReference>
<reference evidence="4 5" key="1">
    <citation type="submission" date="2018-09" db="EMBL/GenBank/DDBJ databases">
        <title>YIM PH 21725 draft genome.</title>
        <authorList>
            <person name="Miao C."/>
        </authorList>
    </citation>
    <scope>NUCLEOTIDE SEQUENCE [LARGE SCALE GENOMIC DNA]</scope>
    <source>
        <strain evidence="5">YIM PH21725</strain>
    </source>
</reference>
<dbReference type="EMBL" id="QZFV01000088">
    <property type="protein sequence ID" value="RJQ84182.1"/>
    <property type="molecule type" value="Genomic_DNA"/>
</dbReference>
<dbReference type="FunFam" id="3.40.50.720:FF:000084">
    <property type="entry name" value="Short-chain dehydrogenase reductase"/>
    <property type="match status" value="1"/>
</dbReference>
<dbReference type="Proteomes" id="UP000285112">
    <property type="component" value="Unassembled WGS sequence"/>
</dbReference>
<dbReference type="InterPro" id="IPR052178">
    <property type="entry name" value="Sec_Metab_Biosynth_SDR"/>
</dbReference>
<dbReference type="InterPro" id="IPR036291">
    <property type="entry name" value="NAD(P)-bd_dom_sf"/>
</dbReference>
<dbReference type="SUPFAM" id="SSF51735">
    <property type="entry name" value="NAD(P)-binding Rossmann-fold domains"/>
    <property type="match status" value="1"/>
</dbReference>
<evidence type="ECO:0000256" key="3">
    <source>
        <dbReference type="ARBA" id="ARBA00023002"/>
    </source>
</evidence>
<dbReference type="PRINTS" id="PR00080">
    <property type="entry name" value="SDRFAMILY"/>
</dbReference>
<gene>
    <name evidence="4" type="ORF">D5S19_17780</name>
</gene>
<evidence type="ECO:0000313" key="4">
    <source>
        <dbReference type="EMBL" id="RJQ84182.1"/>
    </source>
</evidence>
<dbReference type="GO" id="GO:0008709">
    <property type="term" value="F:cholate 7-alpha-dehydrogenase (NAD+) activity"/>
    <property type="evidence" value="ECO:0007669"/>
    <property type="project" value="TreeGrafter"/>
</dbReference>
<name>A0A419I2J2_9PSEU</name>
<evidence type="ECO:0000313" key="5">
    <source>
        <dbReference type="Proteomes" id="UP000285112"/>
    </source>
</evidence>
<dbReference type="InterPro" id="IPR002347">
    <property type="entry name" value="SDR_fam"/>
</dbReference>
<evidence type="ECO:0000256" key="1">
    <source>
        <dbReference type="ARBA" id="ARBA00006484"/>
    </source>
</evidence>
<keyword evidence="2" id="KW-0521">NADP</keyword>
<keyword evidence="3" id="KW-0560">Oxidoreductase</keyword>
<dbReference type="AlphaFoldDB" id="A0A419I2J2"/>
<comment type="similarity">
    <text evidence="1">Belongs to the short-chain dehydrogenases/reductases (SDR) family.</text>
</comment>
<dbReference type="GO" id="GO:0005829">
    <property type="term" value="C:cytosol"/>
    <property type="evidence" value="ECO:0007669"/>
    <property type="project" value="TreeGrafter"/>
</dbReference>
<protein>
    <submittedName>
        <fullName evidence="4">SDR family oxidoreductase</fullName>
    </submittedName>
</protein>
<dbReference type="PANTHER" id="PTHR43618">
    <property type="entry name" value="7-ALPHA-HYDROXYSTEROID DEHYDROGENASE"/>
    <property type="match status" value="1"/>
</dbReference>
<dbReference type="Gene3D" id="3.40.50.720">
    <property type="entry name" value="NAD(P)-binding Rossmann-like Domain"/>
    <property type="match status" value="1"/>
</dbReference>
<accession>A0A419I2J2</accession>
<comment type="caution">
    <text evidence="4">The sequence shown here is derived from an EMBL/GenBank/DDBJ whole genome shotgun (WGS) entry which is preliminary data.</text>
</comment>
<dbReference type="Pfam" id="PF13561">
    <property type="entry name" value="adh_short_C2"/>
    <property type="match status" value="1"/>
</dbReference>